<evidence type="ECO:0000313" key="2">
    <source>
        <dbReference type="Proteomes" id="UP001447151"/>
    </source>
</evidence>
<keyword evidence="2" id="KW-1185">Reference proteome</keyword>
<gene>
    <name evidence="1" type="ORF">ABM124_09155</name>
</gene>
<dbReference type="RefSeq" id="WP_101072629.1">
    <property type="nucleotide sequence ID" value="NZ_CAUJPH010000005.1"/>
</dbReference>
<proteinExistence type="predicted"/>
<reference evidence="1 2" key="1">
    <citation type="submission" date="2024-05" db="EMBL/GenBank/DDBJ databases">
        <authorList>
            <person name="Matzinger S.R."/>
            <person name="Bankers L."/>
            <person name="Rossheim A."/>
            <person name="Hetherington-Rauth M.C."/>
            <person name="Smith A."/>
            <person name="Baird S."/>
            <person name="Polanco D."/>
        </authorList>
    </citation>
    <scope>NUCLEOTIDE SEQUENCE [LARGE SCALE GENOMIC DNA]</scope>
    <source>
        <strain evidence="1 2">2024CJ-00066</strain>
    </source>
</reference>
<organism evidence="1 2">
    <name type="scientific">Neisseria polysaccharea</name>
    <dbReference type="NCBI Taxonomy" id="489"/>
    <lineage>
        <taxon>Bacteria</taxon>
        <taxon>Pseudomonadati</taxon>
        <taxon>Pseudomonadota</taxon>
        <taxon>Betaproteobacteria</taxon>
        <taxon>Neisseriales</taxon>
        <taxon>Neisseriaceae</taxon>
        <taxon>Neisseria</taxon>
    </lineage>
</organism>
<comment type="caution">
    <text evidence="1">The sequence shown here is derived from an EMBL/GenBank/DDBJ whole genome shotgun (WGS) entry which is preliminary data.</text>
</comment>
<sequence>MPSEALSSLRRHFAYWRLSRHTQQYRSDILPPKCPSAFRIIKITVSSFDSSRTARFTRLKKCRLKHVQTASA</sequence>
<evidence type="ECO:0000313" key="1">
    <source>
        <dbReference type="EMBL" id="MEQ3511452.1"/>
    </source>
</evidence>
<accession>A0ABV1JLT7</accession>
<name>A0ABV1JLT7_NEIPO</name>
<protein>
    <submittedName>
        <fullName evidence="1">Uncharacterized protein</fullName>
    </submittedName>
</protein>
<dbReference type="EMBL" id="JBECZB010000013">
    <property type="protein sequence ID" value="MEQ3511452.1"/>
    <property type="molecule type" value="Genomic_DNA"/>
</dbReference>
<dbReference type="Proteomes" id="UP001447151">
    <property type="component" value="Unassembled WGS sequence"/>
</dbReference>